<protein>
    <submittedName>
        <fullName evidence="1">7715_t:CDS:1</fullName>
    </submittedName>
</protein>
<feature type="non-terminal residue" evidence="1">
    <location>
        <position position="1"/>
    </location>
</feature>
<reference evidence="1" key="1">
    <citation type="submission" date="2021-06" db="EMBL/GenBank/DDBJ databases">
        <authorList>
            <person name="Kallberg Y."/>
            <person name="Tangrot J."/>
            <person name="Rosling A."/>
        </authorList>
    </citation>
    <scope>NUCLEOTIDE SEQUENCE</scope>
    <source>
        <strain evidence="1">IL203A</strain>
    </source>
</reference>
<sequence length="58" mass="7000">ITNWLENQYDYQIYRHPPKIKAQASFSKCRIPNKLHQCDLLPHVHDDQKRGKIYLHSL</sequence>
<evidence type="ECO:0000313" key="1">
    <source>
        <dbReference type="EMBL" id="CAG8672836.1"/>
    </source>
</evidence>
<dbReference type="EMBL" id="CAJVPU010019660">
    <property type="protein sequence ID" value="CAG8672836.1"/>
    <property type="molecule type" value="Genomic_DNA"/>
</dbReference>
<comment type="caution">
    <text evidence="1">The sequence shown here is derived from an EMBL/GenBank/DDBJ whole genome shotgun (WGS) entry which is preliminary data.</text>
</comment>
<evidence type="ECO:0000313" key="2">
    <source>
        <dbReference type="Proteomes" id="UP000789702"/>
    </source>
</evidence>
<keyword evidence="2" id="KW-1185">Reference proteome</keyword>
<dbReference type="Proteomes" id="UP000789702">
    <property type="component" value="Unassembled WGS sequence"/>
</dbReference>
<organism evidence="1 2">
    <name type="scientific">Dentiscutata heterogama</name>
    <dbReference type="NCBI Taxonomy" id="1316150"/>
    <lineage>
        <taxon>Eukaryota</taxon>
        <taxon>Fungi</taxon>
        <taxon>Fungi incertae sedis</taxon>
        <taxon>Mucoromycota</taxon>
        <taxon>Glomeromycotina</taxon>
        <taxon>Glomeromycetes</taxon>
        <taxon>Diversisporales</taxon>
        <taxon>Gigasporaceae</taxon>
        <taxon>Dentiscutata</taxon>
    </lineage>
</organism>
<gene>
    <name evidence="1" type="ORF">DHETER_LOCUS10264</name>
</gene>
<feature type="non-terminal residue" evidence="1">
    <location>
        <position position="58"/>
    </location>
</feature>
<proteinExistence type="predicted"/>
<accession>A0ACA9NX07</accession>
<name>A0ACA9NX07_9GLOM</name>